<evidence type="ECO:0000313" key="18">
    <source>
        <dbReference type="Proteomes" id="UP001303946"/>
    </source>
</evidence>
<organism evidence="17 18">
    <name type="scientific">Piscinibacter gummiphilus</name>
    <dbReference type="NCBI Taxonomy" id="946333"/>
    <lineage>
        <taxon>Bacteria</taxon>
        <taxon>Pseudomonadati</taxon>
        <taxon>Pseudomonadota</taxon>
        <taxon>Betaproteobacteria</taxon>
        <taxon>Burkholderiales</taxon>
        <taxon>Sphaerotilaceae</taxon>
        <taxon>Piscinibacter</taxon>
    </lineage>
</organism>
<keyword evidence="2" id="KW-0698">rRNA processing</keyword>
<evidence type="ECO:0000256" key="6">
    <source>
        <dbReference type="ARBA" id="ARBA00036916"/>
    </source>
</evidence>
<evidence type="ECO:0000256" key="2">
    <source>
        <dbReference type="ARBA" id="ARBA00022552"/>
    </source>
</evidence>
<evidence type="ECO:0000256" key="11">
    <source>
        <dbReference type="ARBA" id="ARBA00041266"/>
    </source>
</evidence>
<dbReference type="Gene3D" id="3.30.2350.10">
    <property type="entry name" value="Pseudouridine synthase"/>
    <property type="match status" value="1"/>
</dbReference>
<evidence type="ECO:0000256" key="9">
    <source>
        <dbReference type="ARBA" id="ARBA00038945"/>
    </source>
</evidence>
<dbReference type="InterPro" id="IPR006224">
    <property type="entry name" value="PsdUridine_synth_RluA-like_CS"/>
</dbReference>
<dbReference type="PANTHER" id="PTHR21600">
    <property type="entry name" value="MITOCHONDRIAL RNA PSEUDOURIDINE SYNTHASE"/>
    <property type="match status" value="1"/>
</dbReference>
<comment type="catalytic activity">
    <reaction evidence="6">
        <text>uridine(746) in 23S rRNA = pseudouridine(746) in 23S rRNA</text>
        <dbReference type="Rhea" id="RHEA:42548"/>
        <dbReference type="Rhea" id="RHEA-COMP:10109"/>
        <dbReference type="Rhea" id="RHEA-COMP:10110"/>
        <dbReference type="ChEBI" id="CHEBI:65314"/>
        <dbReference type="ChEBI" id="CHEBI:65315"/>
        <dbReference type="EC" id="5.4.99.29"/>
    </reaction>
</comment>
<evidence type="ECO:0000256" key="1">
    <source>
        <dbReference type="ARBA" id="ARBA00010876"/>
    </source>
</evidence>
<evidence type="ECO:0000256" key="4">
    <source>
        <dbReference type="ARBA" id="ARBA00023235"/>
    </source>
</evidence>
<name>A0ABZ0CYQ0_9BURK</name>
<dbReference type="PROSITE" id="PS01129">
    <property type="entry name" value="PSI_RLU"/>
    <property type="match status" value="1"/>
</dbReference>
<evidence type="ECO:0000256" key="12">
    <source>
        <dbReference type="ARBA" id="ARBA00042372"/>
    </source>
</evidence>
<comment type="similarity">
    <text evidence="1">Belongs to the pseudouridine synthase RluA family.</text>
</comment>
<dbReference type="EMBL" id="CP136336">
    <property type="protein sequence ID" value="WOB10025.1"/>
    <property type="molecule type" value="Genomic_DNA"/>
</dbReference>
<dbReference type="RefSeq" id="WP_316702919.1">
    <property type="nucleotide sequence ID" value="NZ_CP136336.1"/>
</dbReference>
<protein>
    <recommendedName>
        <fullName evidence="10">Dual-specificity RNA pseudouridine synthase RluA</fullName>
        <ecNumber evidence="8">5.4.99.28</ecNumber>
        <ecNumber evidence="9">5.4.99.29</ecNumber>
    </recommendedName>
    <alternativeName>
        <fullName evidence="11">23S rRNA pseudouridine(746) synthase</fullName>
    </alternativeName>
    <alternativeName>
        <fullName evidence="14">Ribosomal large subunit pseudouridine synthase A</fullName>
    </alternativeName>
    <alternativeName>
        <fullName evidence="13">rRNA pseudouridylate synthase A</fullName>
    </alternativeName>
    <alternativeName>
        <fullName evidence="15">rRNA-uridine isomerase A</fullName>
    </alternativeName>
    <alternativeName>
        <fullName evidence="12">tRNA pseudouridine(32) synthase</fullName>
    </alternativeName>
</protein>
<evidence type="ECO:0000256" key="10">
    <source>
        <dbReference type="ARBA" id="ARBA00039988"/>
    </source>
</evidence>
<dbReference type="Pfam" id="PF00849">
    <property type="entry name" value="PseudoU_synth_2"/>
    <property type="match status" value="1"/>
</dbReference>
<evidence type="ECO:0000256" key="13">
    <source>
        <dbReference type="ARBA" id="ARBA00042844"/>
    </source>
</evidence>
<sequence>MSPLPLFLDDALVVVDKPAGLPSVPGRPAELHDCMASRVQAELPDALVVHRLDMATSGLLVFARHKAAQSALGTAFAQRGVAKGYVAVVAGEVADDDGEIDLPLIADWPNRPLQKVDHALGKPSVTRYRVIERLHGRTRVALTPLTGRSHQLRVHLLALGHPIVGDALYAPPEVAAQSPRLLLHAHTLAFAHPVSGKPLSFESPLPF</sequence>
<evidence type="ECO:0000256" key="14">
    <source>
        <dbReference type="ARBA" id="ARBA00042883"/>
    </source>
</evidence>
<dbReference type="InterPro" id="IPR020103">
    <property type="entry name" value="PsdUridine_synth_cat_dom_sf"/>
</dbReference>
<comment type="catalytic activity">
    <reaction evidence="5">
        <text>uridine(32) in tRNA = pseudouridine(32) in tRNA</text>
        <dbReference type="Rhea" id="RHEA:42544"/>
        <dbReference type="Rhea" id="RHEA-COMP:10107"/>
        <dbReference type="Rhea" id="RHEA-COMP:10108"/>
        <dbReference type="ChEBI" id="CHEBI:65314"/>
        <dbReference type="ChEBI" id="CHEBI:65315"/>
        <dbReference type="EC" id="5.4.99.28"/>
    </reaction>
</comment>
<keyword evidence="3" id="KW-0819">tRNA processing</keyword>
<evidence type="ECO:0000256" key="8">
    <source>
        <dbReference type="ARBA" id="ARBA00038944"/>
    </source>
</evidence>
<evidence type="ECO:0000313" key="17">
    <source>
        <dbReference type="EMBL" id="WOB10025.1"/>
    </source>
</evidence>
<evidence type="ECO:0000256" key="3">
    <source>
        <dbReference type="ARBA" id="ARBA00022694"/>
    </source>
</evidence>
<keyword evidence="4" id="KW-0413">Isomerase</keyword>
<gene>
    <name evidence="17" type="ORF">RXV79_08150</name>
</gene>
<evidence type="ECO:0000256" key="7">
    <source>
        <dbReference type="ARBA" id="ARBA00037305"/>
    </source>
</evidence>
<dbReference type="Proteomes" id="UP001303946">
    <property type="component" value="Chromosome"/>
</dbReference>
<keyword evidence="18" id="KW-1185">Reference proteome</keyword>
<dbReference type="InterPro" id="IPR050188">
    <property type="entry name" value="RluA_PseudoU_synthase"/>
</dbReference>
<dbReference type="PANTHER" id="PTHR21600:SF91">
    <property type="entry name" value="DUAL-SPECIFICITY RNA PSEUDOURIDINE SYNTHASE RLUA"/>
    <property type="match status" value="1"/>
</dbReference>
<dbReference type="SUPFAM" id="SSF55120">
    <property type="entry name" value="Pseudouridine synthase"/>
    <property type="match status" value="1"/>
</dbReference>
<dbReference type="EC" id="5.4.99.28" evidence="8"/>
<reference evidence="17 18" key="1">
    <citation type="submission" date="2023-10" db="EMBL/GenBank/DDBJ databases">
        <title>Bacteria for the degradation of biodegradable plastic PBAT(Polybutylene adipate terephthalate).</title>
        <authorList>
            <person name="Weon H.-Y."/>
            <person name="Yeon J."/>
        </authorList>
    </citation>
    <scope>NUCLEOTIDE SEQUENCE [LARGE SCALE GENOMIC DNA]</scope>
    <source>
        <strain evidence="17 18">SBD 7-3</strain>
    </source>
</reference>
<evidence type="ECO:0000259" key="16">
    <source>
        <dbReference type="Pfam" id="PF00849"/>
    </source>
</evidence>
<dbReference type="InterPro" id="IPR006145">
    <property type="entry name" value="PsdUridine_synth_RsuA/RluA"/>
</dbReference>
<evidence type="ECO:0000256" key="15">
    <source>
        <dbReference type="ARBA" id="ARBA00043143"/>
    </source>
</evidence>
<feature type="domain" description="Pseudouridine synthase RsuA/RluA-like" evidence="16">
    <location>
        <begin position="12"/>
        <end position="157"/>
    </location>
</feature>
<dbReference type="CDD" id="cd02869">
    <property type="entry name" value="PseudoU_synth_RluA_like"/>
    <property type="match status" value="1"/>
</dbReference>
<evidence type="ECO:0000256" key="5">
    <source>
        <dbReference type="ARBA" id="ARBA00036184"/>
    </source>
</evidence>
<accession>A0ABZ0CYQ0</accession>
<dbReference type="EC" id="5.4.99.29" evidence="9"/>
<comment type="function">
    <text evidence="7">Dual specificity enzyme that catalyzes the synthesis of pseudouridine from uracil-746 in 23S ribosomal RNA and from uracil-32 in the anticodon stem and loop of transfer RNAs.</text>
</comment>
<proteinExistence type="inferred from homology"/>